<evidence type="ECO:0000259" key="3">
    <source>
        <dbReference type="Pfam" id="PF06165"/>
    </source>
</evidence>
<reference evidence="6" key="1">
    <citation type="submission" date="2009-11" db="EMBL/GenBank/DDBJ databases">
        <title>The complete chromosome of Xylanimonas cellulosilytica DSM 15894.</title>
        <authorList>
            <consortium name="US DOE Joint Genome Institute (JGI-PGF)"/>
            <person name="Lucas S."/>
            <person name="Copeland A."/>
            <person name="Lapidus A."/>
            <person name="Glavina del Rio T."/>
            <person name="Dalin E."/>
            <person name="Tice H."/>
            <person name="Bruce D."/>
            <person name="Goodwin L."/>
            <person name="Pitluck S."/>
            <person name="Kyrpides N."/>
            <person name="Mavromatis K."/>
            <person name="Ivanova N."/>
            <person name="Mikhailova N."/>
            <person name="Foster B."/>
            <person name="Clum A."/>
            <person name="Brettin T."/>
            <person name="Detter J.C."/>
            <person name="Han C."/>
            <person name="Larimer F."/>
            <person name="Land M."/>
            <person name="Hauser L."/>
            <person name="Markowitz V."/>
            <person name="Cheng J.F."/>
            <person name="Hugenholtz P."/>
            <person name="Woyke T."/>
            <person name="Wu D."/>
            <person name="Gehrich-Schroeter G."/>
            <person name="Schneider S."/>
            <person name="Pukall S.R."/>
            <person name="Klenk H.P."/>
            <person name="Eisen J.A."/>
        </authorList>
    </citation>
    <scope>NUCLEOTIDE SEQUENCE [LARGE SCALE GENOMIC DNA]</scope>
    <source>
        <strain evidence="6">DSM 15894 / CECT 5975 / LMG 20990 / XIL07</strain>
    </source>
</reference>
<feature type="domain" description="Glycosyl hydrolase 94 supersandwich" evidence="3">
    <location>
        <begin position="22"/>
        <end position="307"/>
    </location>
</feature>
<feature type="domain" description="Glycosyl hydrolase 94 catalytic" evidence="4">
    <location>
        <begin position="321"/>
        <end position="748"/>
    </location>
</feature>
<dbReference type="SUPFAM" id="SSF48208">
    <property type="entry name" value="Six-hairpin glycosidases"/>
    <property type="match status" value="1"/>
</dbReference>
<dbReference type="Gene3D" id="1.50.10.10">
    <property type="match status" value="1"/>
</dbReference>
<dbReference type="Pfam" id="PF17167">
    <property type="entry name" value="Glyco_hydro_94"/>
    <property type="match status" value="1"/>
</dbReference>
<organism evidence="5 6">
    <name type="scientific">Xylanimonas cellulosilytica (strain DSM 15894 / JCM 12276 / CECT 5975 / KCTC 9989 / LMG 20990 / NBRC 107835 / XIL07)</name>
    <dbReference type="NCBI Taxonomy" id="446471"/>
    <lineage>
        <taxon>Bacteria</taxon>
        <taxon>Bacillati</taxon>
        <taxon>Actinomycetota</taxon>
        <taxon>Actinomycetes</taxon>
        <taxon>Micrococcales</taxon>
        <taxon>Promicromonosporaceae</taxon>
        <taxon>Xylanimonas</taxon>
    </lineage>
</organism>
<dbReference type="STRING" id="446471.Xcel_1053"/>
<dbReference type="InterPro" id="IPR008928">
    <property type="entry name" value="6-hairpin_glycosidase_sf"/>
</dbReference>
<accession>D1BZ09</accession>
<dbReference type="InterPro" id="IPR011013">
    <property type="entry name" value="Gal_mutarotase_sf_dom"/>
</dbReference>
<dbReference type="Pfam" id="PF06165">
    <property type="entry name" value="GH94_b-supersand"/>
    <property type="match status" value="1"/>
</dbReference>
<keyword evidence="1" id="KW-0328">Glycosyltransferase</keyword>
<dbReference type="EMBL" id="CP001821">
    <property type="protein sequence ID" value="ACZ30084.1"/>
    <property type="molecule type" value="Genomic_DNA"/>
</dbReference>
<evidence type="ECO:0000259" key="4">
    <source>
        <dbReference type="Pfam" id="PF17167"/>
    </source>
</evidence>
<dbReference type="GO" id="GO:0030246">
    <property type="term" value="F:carbohydrate binding"/>
    <property type="evidence" value="ECO:0007669"/>
    <property type="project" value="InterPro"/>
</dbReference>
<dbReference type="CDD" id="cd11755">
    <property type="entry name" value="GH94N_ChBP_like"/>
    <property type="match status" value="1"/>
</dbReference>
<evidence type="ECO:0000256" key="2">
    <source>
        <dbReference type="ARBA" id="ARBA00022679"/>
    </source>
</evidence>
<dbReference type="OrthoDB" id="9769991at2"/>
<name>D1BZ09_XYLCX</name>
<dbReference type="InterPro" id="IPR010383">
    <property type="entry name" value="Glyco_hydrolase_94_b-supersand"/>
</dbReference>
<dbReference type="Gene3D" id="2.60.420.10">
    <property type="entry name" value="Maltose phosphorylase, domain 3"/>
    <property type="match status" value="1"/>
</dbReference>
<dbReference type="InterPro" id="IPR037828">
    <property type="entry name" value="GH94N_ChBP"/>
</dbReference>
<protein>
    <submittedName>
        <fullName evidence="5">Glycosyltransferase 36</fullName>
    </submittedName>
</protein>
<keyword evidence="6" id="KW-1185">Reference proteome</keyword>
<dbReference type="SUPFAM" id="SSF74650">
    <property type="entry name" value="Galactose mutarotase-like"/>
    <property type="match status" value="1"/>
</dbReference>
<proteinExistence type="predicted"/>
<dbReference type="eggNOG" id="COG3459">
    <property type="taxonomic scope" value="Bacteria"/>
</dbReference>
<dbReference type="KEGG" id="xce:Xcel_1053"/>
<dbReference type="Gene3D" id="2.70.98.40">
    <property type="entry name" value="Glycoside hydrolase, family 65, N-terminal domain"/>
    <property type="match status" value="1"/>
</dbReference>
<gene>
    <name evidence="5" type="ordered locus">Xcel_1053</name>
</gene>
<dbReference type="GO" id="GO:0016757">
    <property type="term" value="F:glycosyltransferase activity"/>
    <property type="evidence" value="ECO:0007669"/>
    <property type="project" value="UniProtKB-KW"/>
</dbReference>
<dbReference type="InterPro" id="IPR052047">
    <property type="entry name" value="GH94_Enzymes"/>
</dbReference>
<dbReference type="RefSeq" id="WP_012877826.1">
    <property type="nucleotide sequence ID" value="NC_013530.1"/>
</dbReference>
<evidence type="ECO:0000313" key="6">
    <source>
        <dbReference type="Proteomes" id="UP000002255"/>
    </source>
</evidence>
<dbReference type="Proteomes" id="UP000002255">
    <property type="component" value="Chromosome"/>
</dbReference>
<evidence type="ECO:0000256" key="1">
    <source>
        <dbReference type="ARBA" id="ARBA00022676"/>
    </source>
</evidence>
<sequence length="829" mass="91525">MTEHNERPTGTAYGRFDVDAHEYVVERPDVPVSWTNYLGTKDLCTVISHHGGGYSYYKSAQTGRITRFRQNGVPLDRPGKYVYLRDDDDADFWSVSWQPVGKPFVGPDDAVPLDGSAGRWTAAHGTGYTRFSSSYRGIDATQTVFVPLDDDAEVWDVRLTNTTDRTRSITVTGYVEFSFHTITVDNQNLQMSLYSQGADYADGVVEVDAYYEPWTFHYFTSAGPDGAEADSFDTLRDAFIGSYRDESDPLAVSVGQGSGSQGTTQNHCGALAHRVTLAPGETVRLSFVLGYGSRDAVGRAMRVKYADPDVVDREHAALVDHWRAKQARLAVTTPHAGMNAMLNTWTLLQAETCVVWSRFASFVEVGGRTGLGYRDTAQDCMSVIHSNPVKSKQRIVELLRAQTEAGYGLHLFNPDDFDPDAPTLPDIPSPTIVPRTDRSALIHGLEDTCSDDHLWLVPTIAEYVKETGETSFLDEEITYAEGSTGTVWEHLERALDFTSQQVGANGVALGLRADWNDGINLGGGETALVTFLHAWAIRAYLSLAVPLGRGDAVERYEAELRRLEEVADRELWDGRWWRRGITRDGVLIGSAENAEGKIFLEHQAWPVIGGITTRERGISSMDAIHELLASEYGNHLNWPAFTTVDDTVGFLTRVYPGIKENAAIFSHPNAWPIIAEAMLGRGDEAMAFYDAILPYHQNDNIAVREAEPYAYVQFVYGRDHERFGLAQNPWLTGSAGWMYTAATKYILGVRPALDGLVVDPAIPAAWDGFEVRREWRGAVYDITVRNPDHVQKGVRHITVDGETLPDAGVPATIPAAAPGTTVRVEITLG</sequence>
<dbReference type="SMART" id="SM01068">
    <property type="entry name" value="CBM_X"/>
    <property type="match status" value="1"/>
</dbReference>
<reference evidence="5 6" key="2">
    <citation type="journal article" date="2010" name="Stand. Genomic Sci.">
        <title>Complete genome sequence of Xylanimonas cellulosilytica type strain (XIL07).</title>
        <authorList>
            <person name="Foster B."/>
            <person name="Pukall R."/>
            <person name="Abt B."/>
            <person name="Nolan M."/>
            <person name="Glavina Del Rio T."/>
            <person name="Chen F."/>
            <person name="Lucas S."/>
            <person name="Tice H."/>
            <person name="Pitluck S."/>
            <person name="Cheng J.-F."/>
            <person name="Chertkov O."/>
            <person name="Brettin T."/>
            <person name="Han C."/>
            <person name="Detter J.C."/>
            <person name="Bruce D."/>
            <person name="Goodwin L."/>
            <person name="Ivanova N."/>
            <person name="Mavromatis K."/>
            <person name="Pati A."/>
            <person name="Mikhailova N."/>
            <person name="Chen A."/>
            <person name="Palaniappan K."/>
            <person name="Land M."/>
            <person name="Hauser L."/>
            <person name="Chang Y.-J."/>
            <person name="Jeffries C.D."/>
            <person name="Chain P."/>
            <person name="Rohde M."/>
            <person name="Goeker M."/>
            <person name="Bristow J."/>
            <person name="Eisen J.A."/>
            <person name="Markowitz V."/>
            <person name="Hugenholtz P."/>
            <person name="Kyrpides N.C."/>
            <person name="Klenk H.-P."/>
            <person name="Lapidus A."/>
        </authorList>
    </citation>
    <scope>NUCLEOTIDE SEQUENCE [LARGE SCALE GENOMIC DNA]</scope>
    <source>
        <strain evidence="6">DSM 15894 / CECT 5975 / LMG 20990 / XIL07</strain>
    </source>
</reference>
<keyword evidence="2" id="KW-0808">Transferase</keyword>
<dbReference type="PANTHER" id="PTHR37469">
    <property type="entry name" value="CELLOBIONIC ACID PHOSPHORYLASE-RELATED"/>
    <property type="match status" value="1"/>
</dbReference>
<dbReference type="AlphaFoldDB" id="D1BZ09"/>
<dbReference type="InterPro" id="IPR037018">
    <property type="entry name" value="GH65_N"/>
</dbReference>
<dbReference type="CAZy" id="GH94">
    <property type="family name" value="Glycoside Hydrolase Family 94"/>
</dbReference>
<dbReference type="HOGENOM" id="CLU_019054_0_0_11"/>
<dbReference type="GO" id="GO:0005975">
    <property type="term" value="P:carbohydrate metabolic process"/>
    <property type="evidence" value="ECO:0007669"/>
    <property type="project" value="InterPro"/>
</dbReference>
<dbReference type="PANTHER" id="PTHR37469:SF3">
    <property type="entry name" value="PUTATIVE-RELATED"/>
    <property type="match status" value="1"/>
</dbReference>
<dbReference type="InterPro" id="IPR012341">
    <property type="entry name" value="6hp_glycosidase-like_sf"/>
</dbReference>
<evidence type="ECO:0000313" key="5">
    <source>
        <dbReference type="EMBL" id="ACZ30084.1"/>
    </source>
</evidence>
<dbReference type="InterPro" id="IPR033432">
    <property type="entry name" value="GH94_catalytic"/>
</dbReference>